<evidence type="ECO:0000256" key="1">
    <source>
        <dbReference type="SAM" id="MobiDB-lite"/>
    </source>
</evidence>
<dbReference type="EMBL" id="CP063405">
    <property type="protein sequence ID" value="QSZ28670.1"/>
    <property type="molecule type" value="Genomic_DNA"/>
</dbReference>
<proteinExistence type="predicted"/>
<name>A0A8A3NX96_9HELO</name>
<dbReference type="Proteomes" id="UP000672032">
    <property type="component" value="Chromosome 1"/>
</dbReference>
<organism evidence="2 3">
    <name type="scientific">Monilinia vaccinii-corymbosi</name>
    <dbReference type="NCBI Taxonomy" id="61207"/>
    <lineage>
        <taxon>Eukaryota</taxon>
        <taxon>Fungi</taxon>
        <taxon>Dikarya</taxon>
        <taxon>Ascomycota</taxon>
        <taxon>Pezizomycotina</taxon>
        <taxon>Leotiomycetes</taxon>
        <taxon>Helotiales</taxon>
        <taxon>Sclerotiniaceae</taxon>
        <taxon>Monilinia</taxon>
    </lineage>
</organism>
<gene>
    <name evidence="2" type="ORF">DSL72_003169</name>
</gene>
<evidence type="ECO:0000313" key="3">
    <source>
        <dbReference type="Proteomes" id="UP000672032"/>
    </source>
</evidence>
<dbReference type="OrthoDB" id="194443at2759"/>
<feature type="region of interest" description="Disordered" evidence="1">
    <location>
        <begin position="389"/>
        <end position="410"/>
    </location>
</feature>
<evidence type="ECO:0000313" key="2">
    <source>
        <dbReference type="EMBL" id="QSZ28670.1"/>
    </source>
</evidence>
<protein>
    <submittedName>
        <fullName evidence="2">Uncharacterized protein</fullName>
    </submittedName>
</protein>
<feature type="region of interest" description="Disordered" evidence="1">
    <location>
        <begin position="1"/>
        <end position="66"/>
    </location>
</feature>
<accession>A0A8A3NX96</accession>
<reference evidence="2" key="1">
    <citation type="submission" date="2020-10" db="EMBL/GenBank/DDBJ databases">
        <title>Genome Sequence of Monilinia vaccinii-corymbosi Sheds Light on Mummy Berry Disease Infection of Blueberry and Mating Type.</title>
        <authorList>
            <person name="Yow A.G."/>
            <person name="Zhang Y."/>
            <person name="Bansal K."/>
            <person name="Eacker S.M."/>
            <person name="Sullivan S."/>
            <person name="Liachko I."/>
            <person name="Cubeta M.A."/>
            <person name="Rollins J.A."/>
            <person name="Ashrafi H."/>
        </authorList>
    </citation>
    <scope>NUCLEOTIDE SEQUENCE</scope>
    <source>
        <strain evidence="2">RL-1</strain>
    </source>
</reference>
<dbReference type="AlphaFoldDB" id="A0A8A3NX96"/>
<feature type="compositionally biased region" description="Basic and acidic residues" evidence="1">
    <location>
        <begin position="8"/>
        <end position="37"/>
    </location>
</feature>
<feature type="compositionally biased region" description="Basic and acidic residues" evidence="1">
    <location>
        <begin position="50"/>
        <end position="66"/>
    </location>
</feature>
<feature type="compositionally biased region" description="Basic residues" evidence="1">
    <location>
        <begin position="40"/>
        <end position="49"/>
    </location>
</feature>
<sequence length="410" mass="47096">MPPVLRNMRKEVETEKGGATTRNEREKTEEHESDEGTMRSAKRSKKKHARDSGVEEDGKEKREESHALAQFTSFEYSKHERSLGIETWRSRLSKWIAEFKQKELAGVVWDEHVTPWKEDLREDREAAAKLCDFETPSEKAGLVLDCPVQEYPEEGVLNPELVELHVGPEKKVIRINKELISRKIDYFFIVFPGFVDVLESELASLNEREAKAFDDMIYWVSYGHLPPWTTDRVIQRSPPNSGTRDTSTVRMAFGFDFIALFAIADRLGAFTLMHLITDYVIGCTALDISVFQILDISDIYARIYTNAPQSLGLKRLACYIFSYCMESCPEASHPAAVFACLLQSVDGLALDMINLRRSQAGRPLVPPEDLDACYFHDHPKSEICDKKKFRERTPGLRRPQDRRPERVRFD</sequence>
<keyword evidence="3" id="KW-1185">Reference proteome</keyword>